<keyword evidence="4" id="KW-1185">Reference proteome</keyword>
<dbReference type="Gene3D" id="3.40.50.720">
    <property type="entry name" value="NAD(P)-binding Rossmann-like Domain"/>
    <property type="match status" value="1"/>
</dbReference>
<feature type="domain" description="Gfo/Idh/MocA-like oxidoreductase N-terminal" evidence="1">
    <location>
        <begin position="4"/>
        <end position="120"/>
    </location>
</feature>
<feature type="domain" description="GFO/IDH/MocA-like oxidoreductase" evidence="2">
    <location>
        <begin position="128"/>
        <end position="252"/>
    </location>
</feature>
<dbReference type="Pfam" id="PF01408">
    <property type="entry name" value="GFO_IDH_MocA"/>
    <property type="match status" value="1"/>
</dbReference>
<evidence type="ECO:0000313" key="3">
    <source>
        <dbReference type="EMBL" id="RRK33932.1"/>
    </source>
</evidence>
<protein>
    <submittedName>
        <fullName evidence="3">Gfo/Idh/MocA family oxidoreductase</fullName>
    </submittedName>
</protein>
<dbReference type="InterPro" id="IPR036291">
    <property type="entry name" value="NAD(P)-bd_dom_sf"/>
</dbReference>
<dbReference type="SUPFAM" id="SSF51735">
    <property type="entry name" value="NAD(P)-binding Rossmann-fold domains"/>
    <property type="match status" value="1"/>
</dbReference>
<dbReference type="Pfam" id="PF22725">
    <property type="entry name" value="GFO_IDH_MocA_C3"/>
    <property type="match status" value="1"/>
</dbReference>
<dbReference type="PANTHER" id="PTHR43708:SF8">
    <property type="entry name" value="OXIDOREDUCTASE"/>
    <property type="match status" value="1"/>
</dbReference>
<accession>A0A3R8M1L5</accession>
<dbReference type="RefSeq" id="WP_125129112.1">
    <property type="nucleotide sequence ID" value="NZ_RHJS01000002.1"/>
</dbReference>
<dbReference type="SUPFAM" id="SSF55347">
    <property type="entry name" value="Glyceraldehyde-3-phosphate dehydrogenase-like, C-terminal domain"/>
    <property type="match status" value="1"/>
</dbReference>
<organism evidence="3 4">
    <name type="scientific">Schaedlerella arabinosiphila</name>
    <dbReference type="NCBI Taxonomy" id="2044587"/>
    <lineage>
        <taxon>Bacteria</taxon>
        <taxon>Bacillati</taxon>
        <taxon>Bacillota</taxon>
        <taxon>Clostridia</taxon>
        <taxon>Lachnospirales</taxon>
        <taxon>Lachnospiraceae</taxon>
        <taxon>Schaedlerella</taxon>
    </lineage>
</organism>
<dbReference type="EMBL" id="RHJS01000002">
    <property type="protein sequence ID" value="RRK33932.1"/>
    <property type="molecule type" value="Genomic_DNA"/>
</dbReference>
<dbReference type="GO" id="GO:0000166">
    <property type="term" value="F:nucleotide binding"/>
    <property type="evidence" value="ECO:0007669"/>
    <property type="project" value="InterPro"/>
</dbReference>
<proteinExistence type="predicted"/>
<name>A0A3R8M1L5_9FIRM</name>
<evidence type="ECO:0000259" key="2">
    <source>
        <dbReference type="Pfam" id="PF22725"/>
    </source>
</evidence>
<gene>
    <name evidence="3" type="ORF">EBB54_23155</name>
</gene>
<dbReference type="Proteomes" id="UP000274920">
    <property type="component" value="Unassembled WGS sequence"/>
</dbReference>
<sequence>MEEIRIGLIGHGFMGHEHEKMLTETEGFRVVGIADMDPKQLEDVKEGLKRYTSNEELFRDPEVQVVLIAANNNQHHDLVLQAARAGKDIICEKPVAMSLEELDDMVRVTKACGVKFTVHHQRRLDRDFRTAKEIFDQGSLGEVYTIKSSLYGFNGNMHDWHVQISEGGGMLYDWGVHLLDQILWMMPGAKLTSVYADIRNVINFEVDDYFKILMRFDNHVTAEVELGTYFLTDKMHDKWFERHWFIGGNQGSAYLDGFAPEGKIVRTAGLLKNVGGERTMTAAGPTRSFGPPPEGKILTEPVPLADTTHKGFFENYRRAYFGEEEFLVQIPETRRVLALMDAVRESGRTGESVRFE</sequence>
<evidence type="ECO:0000259" key="1">
    <source>
        <dbReference type="Pfam" id="PF01408"/>
    </source>
</evidence>
<evidence type="ECO:0000313" key="4">
    <source>
        <dbReference type="Proteomes" id="UP000274920"/>
    </source>
</evidence>
<dbReference type="InterPro" id="IPR055170">
    <property type="entry name" value="GFO_IDH_MocA-like_dom"/>
</dbReference>
<dbReference type="AlphaFoldDB" id="A0A3R8M1L5"/>
<reference evidence="3" key="1">
    <citation type="submission" date="2018-10" db="EMBL/GenBank/DDBJ databases">
        <title>Schaedlerella arabinophila gen. nov. sp. nov., isolated from the mouse intestinal tract and comparative analysis with the genome of the closely related altered Schaedler flora strain ASF502.</title>
        <authorList>
            <person name="Miyake S."/>
            <person name="Soh M."/>
            <person name="Seedorf H."/>
        </authorList>
    </citation>
    <scope>NUCLEOTIDE SEQUENCE [LARGE SCALE GENOMIC DNA]</scope>
    <source>
        <strain evidence="3">DSM 106076</strain>
    </source>
</reference>
<dbReference type="PANTHER" id="PTHR43708">
    <property type="entry name" value="CONSERVED EXPRESSED OXIDOREDUCTASE (EUROFUNG)"/>
    <property type="match status" value="1"/>
</dbReference>
<dbReference type="InterPro" id="IPR000683">
    <property type="entry name" value="Gfo/Idh/MocA-like_OxRdtase_N"/>
</dbReference>
<comment type="caution">
    <text evidence="3">The sequence shown here is derived from an EMBL/GenBank/DDBJ whole genome shotgun (WGS) entry which is preliminary data.</text>
</comment>
<dbReference type="InterPro" id="IPR051317">
    <property type="entry name" value="Gfo/Idh/MocA_oxidoreduct"/>
</dbReference>
<dbReference type="Gene3D" id="3.30.360.10">
    <property type="entry name" value="Dihydrodipicolinate Reductase, domain 2"/>
    <property type="match status" value="1"/>
</dbReference>